<evidence type="ECO:0000313" key="4">
    <source>
        <dbReference type="Proteomes" id="UP000035199"/>
    </source>
</evidence>
<feature type="transmembrane region" description="Helical" evidence="2">
    <location>
        <begin position="66"/>
        <end position="86"/>
    </location>
</feature>
<evidence type="ECO:0000256" key="2">
    <source>
        <dbReference type="SAM" id="Phobius"/>
    </source>
</evidence>
<keyword evidence="2" id="KW-1133">Transmembrane helix</keyword>
<dbReference type="KEGG" id="cmv:CMUST_02620"/>
<dbReference type="InterPro" id="IPR046671">
    <property type="entry name" value="DUF6541"/>
</dbReference>
<feature type="transmembrane region" description="Helical" evidence="2">
    <location>
        <begin position="229"/>
        <end position="248"/>
    </location>
</feature>
<dbReference type="AlphaFoldDB" id="A0A0G3GZ86"/>
<feature type="transmembrane region" description="Helical" evidence="2">
    <location>
        <begin position="495"/>
        <end position="515"/>
    </location>
</feature>
<feature type="transmembrane region" description="Helical" evidence="2">
    <location>
        <begin position="260"/>
        <end position="278"/>
    </location>
</feature>
<dbReference type="OrthoDB" id="3251757at2"/>
<feature type="transmembrane region" description="Helical" evidence="2">
    <location>
        <begin position="527"/>
        <end position="547"/>
    </location>
</feature>
<feature type="compositionally biased region" description="Basic and acidic residues" evidence="1">
    <location>
        <begin position="745"/>
        <end position="773"/>
    </location>
</feature>
<feature type="transmembrane region" description="Helical" evidence="2">
    <location>
        <begin position="456"/>
        <end position="475"/>
    </location>
</feature>
<feature type="transmembrane region" description="Helical" evidence="2">
    <location>
        <begin position="369"/>
        <end position="388"/>
    </location>
</feature>
<feature type="transmembrane region" description="Helical" evidence="2">
    <location>
        <begin position="34"/>
        <end position="54"/>
    </location>
</feature>
<sequence>MTESELIQQALTIVAALVVPGLILNWVSGLRLPWAVAAAIPTTCGVVGFAGWLLSRMHVLFNLTNVGYFFAAVVGLAALWRLMFIVGRLVRRRKAKTQAEAQPDAGADAEAEKPRWWRQWFSNGSLFDPRWILPGAGVIAGAWVLIQRLVELYAKLPNQMLSIVQGWDVHWHASEVRYIVEEGMADSTRMGEAHNLDGKAELFYPSGWHAVAALLSDVIDVEPIAALNWMNVILPSVALPLSVALIAWRLVGNRGLVAQIAAGSSAALVICATVLYWIPTYVGMWPYLGSISMVGIVAALFMSVPAVPIRMFAAVVGFIGLVIMHPAPVTIVIVMLGLWWLFDVLWRPTRTSQRENRFVGGLLVRLRDFGLLAIAGAVGIGLLLPQLLAGVGQSGDVQAVSAYEDITWSEAWYKTFFMHTRHVGEFKGMEDWLWLLILAGFGAVALLLWRKNIWGPLFVLISALLTVNSLKALPTPWNQILDTIGGLHYGTAHRLVIPVAMFLFAYAGVGFAVLVRLAFAGMIKHRVWSKISAVLSVALAVGLVAWYQPMAVSSVTKGSKWVVEGIYGSNMVNAKDLKAFDWLAKQPKAYDGLIFGEHADGYGWMYAYNALPSVSRHYLWPTLAKDAPTHKIHNSAYLIGAGNYGDPDQRNLADDAVDKLGVNYIFISPPNFWHFQHTNLELTVKTATAPGLTLVYRDGLIRIYAVNDHFTDAELRKMRSSGSPEELPPVSEYHRPTKPATPVPGKEEITKRDAVERQRDDAIARNDRALLRH</sequence>
<feature type="transmembrane region" description="Helical" evidence="2">
    <location>
        <begin position="284"/>
        <end position="302"/>
    </location>
</feature>
<feature type="transmembrane region" description="Helical" evidence="2">
    <location>
        <begin position="6"/>
        <end position="27"/>
    </location>
</feature>
<proteinExistence type="predicted"/>
<evidence type="ECO:0000256" key="1">
    <source>
        <dbReference type="SAM" id="MobiDB-lite"/>
    </source>
</evidence>
<evidence type="ECO:0000313" key="3">
    <source>
        <dbReference type="EMBL" id="AKK04868.1"/>
    </source>
</evidence>
<dbReference type="Proteomes" id="UP000035199">
    <property type="component" value="Chromosome"/>
</dbReference>
<keyword evidence="2" id="KW-0472">Membrane</keyword>
<dbReference type="RefSeq" id="WP_052844489.1">
    <property type="nucleotide sequence ID" value="NZ_CP011542.1"/>
</dbReference>
<name>A0A0G3GZ86_9CORY</name>
<dbReference type="STRING" id="571915.CMUST_02620"/>
<dbReference type="EMBL" id="CP011542">
    <property type="protein sequence ID" value="AKK04868.1"/>
    <property type="molecule type" value="Genomic_DNA"/>
</dbReference>
<feature type="transmembrane region" description="Helical" evidence="2">
    <location>
        <begin position="331"/>
        <end position="348"/>
    </location>
</feature>
<protein>
    <submittedName>
        <fullName evidence="3">Uncharacterized protein</fullName>
    </submittedName>
</protein>
<reference evidence="4" key="2">
    <citation type="submission" date="2015-05" db="EMBL/GenBank/DDBJ databases">
        <title>Complete genome sequence of Corynebacterium mustelae DSM 45274, isolated from various tissues of a male ferret with lethal sepsis.</title>
        <authorList>
            <person name="Ruckert C."/>
            <person name="Albersmeier A."/>
            <person name="Winkler A."/>
            <person name="Tauch A."/>
        </authorList>
    </citation>
    <scope>NUCLEOTIDE SEQUENCE [LARGE SCALE GENOMIC DNA]</scope>
    <source>
        <strain evidence="4">DSM 45274</strain>
    </source>
</reference>
<dbReference type="Pfam" id="PF20176">
    <property type="entry name" value="DUF6541"/>
    <property type="match status" value="1"/>
</dbReference>
<dbReference type="PATRIC" id="fig|571915.4.peg.555"/>
<keyword evidence="2" id="KW-0812">Transmembrane</keyword>
<feature type="transmembrane region" description="Helical" evidence="2">
    <location>
        <begin position="432"/>
        <end position="449"/>
    </location>
</feature>
<organism evidence="3 4">
    <name type="scientific">Corynebacterium mustelae</name>
    <dbReference type="NCBI Taxonomy" id="571915"/>
    <lineage>
        <taxon>Bacteria</taxon>
        <taxon>Bacillati</taxon>
        <taxon>Actinomycetota</taxon>
        <taxon>Actinomycetes</taxon>
        <taxon>Mycobacteriales</taxon>
        <taxon>Corynebacteriaceae</taxon>
        <taxon>Corynebacterium</taxon>
    </lineage>
</organism>
<gene>
    <name evidence="3" type="ORF">CMUST_02620</name>
</gene>
<feature type="region of interest" description="Disordered" evidence="1">
    <location>
        <begin position="717"/>
        <end position="773"/>
    </location>
</feature>
<reference evidence="3 4" key="1">
    <citation type="journal article" date="2015" name="Genome Announc.">
        <title>Complete Genome Sequence of the Type Strain Corynebacterium mustelae DSM 45274, Isolated from Various Tissues of a Male Ferret with Lethal Sepsis.</title>
        <authorList>
            <person name="Ruckert C."/>
            <person name="Eimer J."/>
            <person name="Winkler A."/>
            <person name="Tauch A."/>
        </authorList>
    </citation>
    <scope>NUCLEOTIDE SEQUENCE [LARGE SCALE GENOMIC DNA]</scope>
    <source>
        <strain evidence="3 4">DSM 45274</strain>
    </source>
</reference>
<keyword evidence="4" id="KW-1185">Reference proteome</keyword>
<accession>A0A0G3GZ86</accession>